<evidence type="ECO:0000256" key="6">
    <source>
        <dbReference type="ARBA" id="ARBA00013482"/>
    </source>
</evidence>
<dbReference type="PANTHER" id="PTHR15224">
    <property type="entry name" value="NADH DEHYDROGENASE [UBIQUINONE] IRON-SULFUR PROTEIN 5"/>
    <property type="match status" value="1"/>
</dbReference>
<gene>
    <name evidence="16" type="ORF">WJX75_008556</name>
</gene>
<accession>A0ABR2YWS0</accession>
<dbReference type="InterPro" id="IPR019342">
    <property type="entry name" value="NADH_UbQ_OxRdtase_FeS-su5"/>
</dbReference>
<protein>
    <recommendedName>
        <fullName evidence="6">NADH dehydrogenase [ubiquinone] iron-sulfur protein 5</fullName>
    </recommendedName>
    <alternativeName>
        <fullName evidence="14">Complex I-15 kDa</fullName>
    </alternativeName>
    <alternativeName>
        <fullName evidence="15">NADH-ubiquinone oxidoreductase 15 kDa subunit</fullName>
    </alternativeName>
</protein>
<dbReference type="CDD" id="cd24141">
    <property type="entry name" value="NDUFS5-like"/>
    <property type="match status" value="1"/>
</dbReference>
<comment type="subunit">
    <text evidence="5">Mammalian complex I is composed of 45 different subunits. This is a component of the iron-sulfur (IP) fragment of the enzyme.</text>
</comment>
<comment type="function">
    <text evidence="1">Accessory subunit of the mitochondrial membrane respiratory chain NADH dehydrogenase (Complex I), that is believed not to be involved in catalysis. Complex I functions in the transfer of electrons from NADH to the respiratory chain. The immediate electron acceptor for the enzyme is believed to be ubiquinone.</text>
</comment>
<keyword evidence="12" id="KW-0472">Membrane</keyword>
<keyword evidence="13" id="KW-1015">Disulfide bond</keyword>
<comment type="subcellular location">
    <subcellularLocation>
        <location evidence="3">Mitochondrion inner membrane</location>
        <topology evidence="3">Peripheral membrane protein</topology>
    </subcellularLocation>
    <subcellularLocation>
        <location evidence="2">Mitochondrion intermembrane space</location>
    </subcellularLocation>
</comment>
<dbReference type="PROSITE" id="PS51808">
    <property type="entry name" value="CHCH"/>
    <property type="match status" value="1"/>
</dbReference>
<evidence type="ECO:0000256" key="11">
    <source>
        <dbReference type="ARBA" id="ARBA00023128"/>
    </source>
</evidence>
<dbReference type="EMBL" id="JALJOT010000004">
    <property type="protein sequence ID" value="KAK9916097.1"/>
    <property type="molecule type" value="Genomic_DNA"/>
</dbReference>
<sequence length="80" mass="9451">MASGFGLTGAPGRCYPLWMDFSKCMEDTDNPRKCHLHREDYLECLHHRKEFARLNQIYRERRRQLAAGIDVLKGEEEPKK</sequence>
<evidence type="ECO:0000313" key="17">
    <source>
        <dbReference type="Proteomes" id="UP001491310"/>
    </source>
</evidence>
<organism evidence="16 17">
    <name type="scientific">Coccomyxa subellipsoidea</name>
    <dbReference type="NCBI Taxonomy" id="248742"/>
    <lineage>
        <taxon>Eukaryota</taxon>
        <taxon>Viridiplantae</taxon>
        <taxon>Chlorophyta</taxon>
        <taxon>core chlorophytes</taxon>
        <taxon>Trebouxiophyceae</taxon>
        <taxon>Trebouxiophyceae incertae sedis</taxon>
        <taxon>Coccomyxaceae</taxon>
        <taxon>Coccomyxa</taxon>
    </lineage>
</organism>
<evidence type="ECO:0000256" key="4">
    <source>
        <dbReference type="ARBA" id="ARBA00007372"/>
    </source>
</evidence>
<evidence type="ECO:0000256" key="8">
    <source>
        <dbReference type="ARBA" id="ARBA00022660"/>
    </source>
</evidence>
<dbReference type="Proteomes" id="UP001491310">
    <property type="component" value="Unassembled WGS sequence"/>
</dbReference>
<keyword evidence="8" id="KW-0679">Respiratory chain</keyword>
<keyword evidence="10" id="KW-0249">Electron transport</keyword>
<reference evidence="16 17" key="1">
    <citation type="journal article" date="2024" name="Nat. Commun.">
        <title>Phylogenomics reveals the evolutionary origins of lichenization in chlorophyte algae.</title>
        <authorList>
            <person name="Puginier C."/>
            <person name="Libourel C."/>
            <person name="Otte J."/>
            <person name="Skaloud P."/>
            <person name="Haon M."/>
            <person name="Grisel S."/>
            <person name="Petersen M."/>
            <person name="Berrin J.G."/>
            <person name="Delaux P.M."/>
            <person name="Dal Grande F."/>
            <person name="Keller J."/>
        </authorList>
    </citation>
    <scope>NUCLEOTIDE SEQUENCE [LARGE SCALE GENOMIC DNA]</scope>
    <source>
        <strain evidence="16 17">SAG 216-7</strain>
    </source>
</reference>
<dbReference type="PANTHER" id="PTHR15224:SF1">
    <property type="entry name" value="NADH DEHYDROGENASE [UBIQUINONE] IRON-SULFUR PROTEIN 5"/>
    <property type="match status" value="1"/>
</dbReference>
<keyword evidence="17" id="KW-1185">Reference proteome</keyword>
<keyword evidence="9" id="KW-0999">Mitochondrion inner membrane</keyword>
<evidence type="ECO:0000256" key="10">
    <source>
        <dbReference type="ARBA" id="ARBA00022982"/>
    </source>
</evidence>
<evidence type="ECO:0000256" key="14">
    <source>
        <dbReference type="ARBA" id="ARBA00031222"/>
    </source>
</evidence>
<keyword evidence="11" id="KW-0496">Mitochondrion</keyword>
<evidence type="ECO:0000256" key="1">
    <source>
        <dbReference type="ARBA" id="ARBA00003195"/>
    </source>
</evidence>
<name>A0ABR2YWS0_9CHLO</name>
<evidence type="ECO:0000256" key="9">
    <source>
        <dbReference type="ARBA" id="ARBA00022792"/>
    </source>
</evidence>
<evidence type="ECO:0000256" key="7">
    <source>
        <dbReference type="ARBA" id="ARBA00022448"/>
    </source>
</evidence>
<evidence type="ECO:0000256" key="2">
    <source>
        <dbReference type="ARBA" id="ARBA00004569"/>
    </source>
</evidence>
<comment type="similarity">
    <text evidence="4">Belongs to the complex I NDUFS5 subunit family.</text>
</comment>
<dbReference type="Pfam" id="PF10200">
    <property type="entry name" value="Ndufs5"/>
    <property type="match status" value="1"/>
</dbReference>
<evidence type="ECO:0000313" key="16">
    <source>
        <dbReference type="EMBL" id="KAK9916097.1"/>
    </source>
</evidence>
<evidence type="ECO:0000256" key="5">
    <source>
        <dbReference type="ARBA" id="ARBA00011261"/>
    </source>
</evidence>
<comment type="caution">
    <text evidence="16">The sequence shown here is derived from an EMBL/GenBank/DDBJ whole genome shotgun (WGS) entry which is preliminary data.</text>
</comment>
<evidence type="ECO:0000256" key="15">
    <source>
        <dbReference type="ARBA" id="ARBA00032739"/>
    </source>
</evidence>
<evidence type="ECO:0000256" key="12">
    <source>
        <dbReference type="ARBA" id="ARBA00023136"/>
    </source>
</evidence>
<proteinExistence type="inferred from homology"/>
<evidence type="ECO:0000256" key="3">
    <source>
        <dbReference type="ARBA" id="ARBA00004637"/>
    </source>
</evidence>
<keyword evidence="7" id="KW-0813">Transport</keyword>
<evidence type="ECO:0000256" key="13">
    <source>
        <dbReference type="ARBA" id="ARBA00023157"/>
    </source>
</evidence>